<accession>A0A023D716</accession>
<proteinExistence type="predicted"/>
<comment type="caution">
    <text evidence="1">The sequence shown here is derived from an EMBL/GenBank/DDBJ whole genome shotgun (WGS) entry which is preliminary data.</text>
</comment>
<dbReference type="OrthoDB" id="9810432at2"/>
<reference evidence="1 2" key="2">
    <citation type="journal article" date="2014" name="FEMS Microbiol. Lett.">
        <title>Draft genomic DNA sequence of the facultatively methylotrophic bacterium Acidomonas methanolica type strain MB58.</title>
        <authorList>
            <person name="Higashiura N."/>
            <person name="Hadano H."/>
            <person name="Hirakawa H."/>
            <person name="Matsutani M."/>
            <person name="Takabe S."/>
            <person name="Matsushita K."/>
            <person name="Azuma Y."/>
        </authorList>
    </citation>
    <scope>NUCLEOTIDE SEQUENCE [LARGE SCALE GENOMIC DNA]</scope>
    <source>
        <strain evidence="1 2">MB58</strain>
    </source>
</reference>
<dbReference type="EMBL" id="BAND01000068">
    <property type="protein sequence ID" value="GAJ29596.1"/>
    <property type="molecule type" value="Genomic_DNA"/>
</dbReference>
<organism evidence="1 2">
    <name type="scientific">Acidomonas methanolica NBRC 104435</name>
    <dbReference type="NCBI Taxonomy" id="1231351"/>
    <lineage>
        <taxon>Bacteria</taxon>
        <taxon>Pseudomonadati</taxon>
        <taxon>Pseudomonadota</taxon>
        <taxon>Alphaproteobacteria</taxon>
        <taxon>Acetobacterales</taxon>
        <taxon>Acetobacteraceae</taxon>
        <taxon>Acidomonas</taxon>
    </lineage>
</organism>
<dbReference type="AlphaFoldDB" id="A0A023D716"/>
<dbReference type="RefSeq" id="WP_042059712.1">
    <property type="nucleotide sequence ID" value="NZ_BAND01000068.1"/>
</dbReference>
<dbReference type="Proteomes" id="UP000019760">
    <property type="component" value="Unassembled WGS sequence"/>
</dbReference>
<protein>
    <recommendedName>
        <fullName evidence="3">Glycosidase</fullName>
    </recommendedName>
</protein>
<gene>
    <name evidence="1" type="ORF">Amme_068_029</name>
</gene>
<evidence type="ECO:0008006" key="3">
    <source>
        <dbReference type="Google" id="ProtNLM"/>
    </source>
</evidence>
<sequence length="173" mass="19637">MTGSAAHPPRGGPTPTALPTDMLTHVELTWVKKKIEHWIRFGREAHEQILDRRRRVVSFRPGAIFAFVRWASNDFGTIVSRIDIVRAVGAGEPCQTLPFVRPGGDILLRLDGWPKVERVLKVIDGIEALDIDPAEIAPEHWRHIHNRLTAGHEPRAYSRTQHSAWLLRRETGK</sequence>
<reference evidence="2" key="1">
    <citation type="journal article" date="2014" name="FEMS Microbiol. Lett.">
        <title>Draft Genomic DNA Sequence of the Facultatively Methylotrophic Bacterium Acidomonas methanolica type strain MB58.</title>
        <authorList>
            <person name="Higashiura N."/>
            <person name="Hadano H."/>
            <person name="Hirakawa H."/>
            <person name="Matsutani M."/>
            <person name="Takabe S."/>
            <person name="Matsushita K."/>
            <person name="Azuma Y."/>
        </authorList>
    </citation>
    <scope>NUCLEOTIDE SEQUENCE [LARGE SCALE GENOMIC DNA]</scope>
    <source>
        <strain evidence="2">MB58</strain>
    </source>
</reference>
<keyword evidence="2" id="KW-1185">Reference proteome</keyword>
<name>A0A023D716_ACIMT</name>
<evidence type="ECO:0000313" key="1">
    <source>
        <dbReference type="EMBL" id="GAJ29596.1"/>
    </source>
</evidence>
<dbReference type="InterPro" id="IPR021263">
    <property type="entry name" value="DUF2840"/>
</dbReference>
<dbReference type="Pfam" id="PF11000">
    <property type="entry name" value="DUF2840"/>
    <property type="match status" value="1"/>
</dbReference>
<evidence type="ECO:0000313" key="2">
    <source>
        <dbReference type="Proteomes" id="UP000019760"/>
    </source>
</evidence>